<gene>
    <name evidence="2" type="ORF">D9T17_08390</name>
</gene>
<dbReference type="Proteomes" id="UP000275910">
    <property type="component" value="Unassembled WGS sequence"/>
</dbReference>
<reference evidence="2 3" key="1">
    <citation type="submission" date="2018-10" db="EMBL/GenBank/DDBJ databases">
        <title>The genome of Lysobacter enzymogenes OH11.</title>
        <authorList>
            <person name="Liu F."/>
            <person name="Zhao Y."/>
            <person name="Qian G."/>
            <person name="Chen Y."/>
            <person name="Xu H."/>
        </authorList>
    </citation>
    <scope>NUCLEOTIDE SEQUENCE [LARGE SCALE GENOMIC DNA]</scope>
    <source>
        <strain evidence="2 3">OH11</strain>
    </source>
</reference>
<dbReference type="Gene3D" id="3.40.1580.10">
    <property type="entry name" value="SMI1/KNR4-like"/>
    <property type="match status" value="2"/>
</dbReference>
<organism evidence="2 3">
    <name type="scientific">Lysobacter enzymogenes</name>
    <dbReference type="NCBI Taxonomy" id="69"/>
    <lineage>
        <taxon>Bacteria</taxon>
        <taxon>Pseudomonadati</taxon>
        <taxon>Pseudomonadota</taxon>
        <taxon>Gammaproteobacteria</taxon>
        <taxon>Lysobacterales</taxon>
        <taxon>Lysobacteraceae</taxon>
        <taxon>Lysobacter</taxon>
    </lineage>
</organism>
<dbReference type="EMBL" id="RCTY01000021">
    <property type="protein sequence ID" value="ROU07542.1"/>
    <property type="molecule type" value="Genomic_DNA"/>
</dbReference>
<feature type="domain" description="Knr4/Smi1-like" evidence="1">
    <location>
        <begin position="214"/>
        <end position="348"/>
    </location>
</feature>
<proteinExistence type="predicted"/>
<dbReference type="InterPro" id="IPR018958">
    <property type="entry name" value="Knr4/Smi1-like_dom"/>
</dbReference>
<dbReference type="AlphaFoldDB" id="A0A3N2RJB4"/>
<dbReference type="Pfam" id="PF09346">
    <property type="entry name" value="SMI1_KNR4"/>
    <property type="match status" value="2"/>
</dbReference>
<comment type="caution">
    <text evidence="2">The sequence shown here is derived from an EMBL/GenBank/DDBJ whole genome shotgun (WGS) entry which is preliminary data.</text>
</comment>
<feature type="domain" description="Knr4/Smi1-like" evidence="1">
    <location>
        <begin position="31"/>
        <end position="172"/>
    </location>
</feature>
<evidence type="ECO:0000313" key="2">
    <source>
        <dbReference type="EMBL" id="ROU07542.1"/>
    </source>
</evidence>
<dbReference type="SMART" id="SM00860">
    <property type="entry name" value="SMI1_KNR4"/>
    <property type="match status" value="2"/>
</dbReference>
<evidence type="ECO:0000259" key="1">
    <source>
        <dbReference type="SMART" id="SM00860"/>
    </source>
</evidence>
<name>A0A3N2RJB4_LYSEN</name>
<protein>
    <submittedName>
        <fullName evidence="2">SMI1/KNR4 family protein</fullName>
    </submittedName>
</protein>
<sequence length="367" mass="41430">MAGSVLDWRVYGRAPSLETFWDEAGNLGRAAAGADDIAAAQARLGIELPPWLRALYARYDGGAVRMARAASLHSEDWIDADWLIPRARLLPLAEWFSLAELRRREDYRDDAFAALAADDSRLVAIALGEDNGTLCLDYSQAGAEPRIVLTDQRRRLREYPDHAAFLADLVEIQYWNPALQARHDPRALLRHDPRPPSLDTFWSGPGYWADAAAPADEAALAAAEARLGLRLPALLRALYLRQDGGSTEFVWAPLRRQPSWHLYDWESVVPGDSVAALADLRTLADWAADFQGSDALYGFVRNYAGCERLLILASHNIEWLLCLDYRERGPQQEPEVVYFEYFGELVANYRARDFHRFFADLRRGELE</sequence>
<dbReference type="SUPFAM" id="SSF160631">
    <property type="entry name" value="SMI1/KNR4-like"/>
    <property type="match status" value="2"/>
</dbReference>
<accession>A0A3N2RJB4</accession>
<dbReference type="RefSeq" id="WP_123647019.1">
    <property type="nucleotide sequence ID" value="NZ_RCTY01000021.1"/>
</dbReference>
<dbReference type="InterPro" id="IPR037883">
    <property type="entry name" value="Knr4/Smi1-like_sf"/>
</dbReference>
<evidence type="ECO:0000313" key="3">
    <source>
        <dbReference type="Proteomes" id="UP000275910"/>
    </source>
</evidence>